<organism evidence="2 3">
    <name type="scientific">Kwoniella shivajii</name>
    <dbReference type="NCBI Taxonomy" id="564305"/>
    <lineage>
        <taxon>Eukaryota</taxon>
        <taxon>Fungi</taxon>
        <taxon>Dikarya</taxon>
        <taxon>Basidiomycota</taxon>
        <taxon>Agaricomycotina</taxon>
        <taxon>Tremellomycetes</taxon>
        <taxon>Tremellales</taxon>
        <taxon>Cryptococcaceae</taxon>
        <taxon>Kwoniella</taxon>
    </lineage>
</organism>
<protein>
    <submittedName>
        <fullName evidence="2">Uncharacterized protein</fullName>
    </submittedName>
</protein>
<feature type="region of interest" description="Disordered" evidence="1">
    <location>
        <begin position="1"/>
        <end position="21"/>
    </location>
</feature>
<evidence type="ECO:0000313" key="2">
    <source>
        <dbReference type="EMBL" id="WRT63455.1"/>
    </source>
</evidence>
<sequence>MSQAHHRNDVQSSLVPEDAQPSLISEISENRLSTITNEADQSWLNEADIYKALSCPSAGGGEHGSHLTRRPHFASDTTTIQSCHDGNRRLTRLVNDGNTIRFRLACTFTHSEDPPKNTGSRACDFSRTTIQPDILASKAESQSPKQTQSGQIEHSLISIPYRVSETTIPDQGRLEIKASPKRWIVERDRALLQPIDNIELGRYHPLVKNCLDTWVPDASLEGKAYKLVNIEKQGTGEPSRYEFSFIKSDLSEDQDHDTCDLPLIPHSINGVKQSTKLSINQLRELEENYSRNVYYN</sequence>
<keyword evidence="3" id="KW-1185">Reference proteome</keyword>
<name>A0ABZ1CQG6_9TREE</name>
<dbReference type="RefSeq" id="XP_062788195.1">
    <property type="nucleotide sequence ID" value="XM_062932144.1"/>
</dbReference>
<accession>A0ABZ1CQG6</accession>
<evidence type="ECO:0000313" key="3">
    <source>
        <dbReference type="Proteomes" id="UP001329825"/>
    </source>
</evidence>
<reference evidence="2 3" key="1">
    <citation type="submission" date="2024-01" db="EMBL/GenBank/DDBJ databases">
        <title>Comparative genomics of Cryptococcus and Kwoniella reveals pathogenesis evolution and contrasting modes of karyotype evolution via chromosome fusion or intercentromeric recombination.</title>
        <authorList>
            <person name="Coelho M.A."/>
            <person name="David-Palma M."/>
            <person name="Shea T."/>
            <person name="Bowers K."/>
            <person name="McGinley-Smith S."/>
            <person name="Mohammad A.W."/>
            <person name="Gnirke A."/>
            <person name="Yurkov A.M."/>
            <person name="Nowrousian M."/>
            <person name="Sun S."/>
            <person name="Cuomo C.A."/>
            <person name="Heitman J."/>
        </authorList>
    </citation>
    <scope>NUCLEOTIDE SEQUENCE [LARGE SCALE GENOMIC DNA]</scope>
    <source>
        <strain evidence="2">CBS 11374</strain>
    </source>
</reference>
<dbReference type="GeneID" id="87952491"/>
<proteinExistence type="predicted"/>
<dbReference type="Proteomes" id="UP001329825">
    <property type="component" value="Chromosome 1"/>
</dbReference>
<evidence type="ECO:0000256" key="1">
    <source>
        <dbReference type="SAM" id="MobiDB-lite"/>
    </source>
</evidence>
<gene>
    <name evidence="2" type="ORF">IL334_000360</name>
</gene>
<dbReference type="EMBL" id="CP141881">
    <property type="protein sequence ID" value="WRT63455.1"/>
    <property type="molecule type" value="Genomic_DNA"/>
</dbReference>